<accession>A0AAV4J968</accession>
<dbReference type="Gene3D" id="3.30.160.60">
    <property type="entry name" value="Classic Zinc Finger"/>
    <property type="match status" value="1"/>
</dbReference>
<keyword evidence="1" id="KW-0863">Zinc-finger</keyword>
<keyword evidence="1" id="KW-0479">Metal-binding</keyword>
<keyword evidence="4" id="KW-1185">Reference proteome</keyword>
<dbReference type="PANTHER" id="PTHR33206">
    <property type="entry name" value="PROTEIN CBG10425"/>
    <property type="match status" value="1"/>
</dbReference>
<dbReference type="PANTHER" id="PTHR33206:SF1">
    <property type="entry name" value="DNA-DIRECTED DNA POLYMERASE"/>
    <property type="match status" value="1"/>
</dbReference>
<name>A0AAV4J968_9GAST</name>
<dbReference type="EMBL" id="BMAT01010065">
    <property type="protein sequence ID" value="GFS19334.1"/>
    <property type="molecule type" value="Genomic_DNA"/>
</dbReference>
<evidence type="ECO:0000259" key="2">
    <source>
        <dbReference type="PROSITE" id="PS50157"/>
    </source>
</evidence>
<evidence type="ECO:0000256" key="1">
    <source>
        <dbReference type="PROSITE-ProRule" id="PRU00042"/>
    </source>
</evidence>
<proteinExistence type="predicted"/>
<comment type="caution">
    <text evidence="3">The sequence shown here is derived from an EMBL/GenBank/DDBJ whole genome shotgun (WGS) entry which is preliminary data.</text>
</comment>
<dbReference type="SUPFAM" id="SSF57667">
    <property type="entry name" value="beta-beta-alpha zinc fingers"/>
    <property type="match status" value="1"/>
</dbReference>
<dbReference type="SMART" id="SM00355">
    <property type="entry name" value="ZnF_C2H2"/>
    <property type="match status" value="3"/>
</dbReference>
<dbReference type="GO" id="GO:0008270">
    <property type="term" value="F:zinc ion binding"/>
    <property type="evidence" value="ECO:0007669"/>
    <property type="project" value="UniProtKB-KW"/>
</dbReference>
<dbReference type="PROSITE" id="PS50157">
    <property type="entry name" value="ZINC_FINGER_C2H2_2"/>
    <property type="match status" value="3"/>
</dbReference>
<dbReference type="PROSITE" id="PS00028">
    <property type="entry name" value="ZINC_FINGER_C2H2_1"/>
    <property type="match status" value="2"/>
</dbReference>
<feature type="domain" description="C2H2-type" evidence="2">
    <location>
        <begin position="65"/>
        <end position="98"/>
    </location>
</feature>
<dbReference type="InterPro" id="IPR036236">
    <property type="entry name" value="Znf_C2H2_sf"/>
</dbReference>
<feature type="domain" description="C2H2-type" evidence="2">
    <location>
        <begin position="35"/>
        <end position="63"/>
    </location>
</feature>
<evidence type="ECO:0000313" key="4">
    <source>
        <dbReference type="Proteomes" id="UP000762676"/>
    </source>
</evidence>
<sequence length="584" mass="67645">MEQFRCQECPAVFAHKKGLTRHQREKHGGEAPQRYLCDDCGASFFRLENLRQHIREKHVDTTPEFLCEKCGLGFSRITYLQRHREADKFRFFHASKNNARVWDKPKTISRFRDISSIVDDLKAVDTLECMAAHQTGTRRCVEARARALFHQCTDTSVDGFEGVTLRKLDELEDVFRVDIDVFEFKYDPPCLVLHRRSSYKHGDVLHLLLVHGCHFCYIEDIDAATHAFGCEKSGRQYKERKKLGRHEKRCAGDKIKRYYPGGIYHPNPTPLEVLVDDGVLVETDFVYPFRATYDFECYFTKNDIPTTSTSKTSYTARHVPLSVTVCSNVPRFENPMCLISDGDPQNLVDRMGDYLEEISTSAFQILRQTCFKEAFEYLETLREDDVKDRSNLKGTLFKYLSQLPVVGFNSGKYHLNVIKPYLAQRFLVPKDDDYDSEGEEGSGFRQTRKRGKSFQELRERTAEITQYLREEVCVKVIEMYECEWEEMKEADDQTVDFINTHLPQSSSIFSISSSVTKFSILRDIFDGFLHGLVRCDIKVPESLRGHFSEMPPIFKNIEVSREDIGSFMRDFAMSTSFSGDLVEL</sequence>
<protein>
    <submittedName>
        <fullName evidence="3">Zinc finger protein 546-like</fullName>
    </submittedName>
</protein>
<evidence type="ECO:0000313" key="3">
    <source>
        <dbReference type="EMBL" id="GFS19334.1"/>
    </source>
</evidence>
<dbReference type="Proteomes" id="UP000762676">
    <property type="component" value="Unassembled WGS sequence"/>
</dbReference>
<keyword evidence="1" id="KW-0862">Zinc</keyword>
<organism evidence="3 4">
    <name type="scientific">Elysia marginata</name>
    <dbReference type="NCBI Taxonomy" id="1093978"/>
    <lineage>
        <taxon>Eukaryota</taxon>
        <taxon>Metazoa</taxon>
        <taxon>Spiralia</taxon>
        <taxon>Lophotrochozoa</taxon>
        <taxon>Mollusca</taxon>
        <taxon>Gastropoda</taxon>
        <taxon>Heterobranchia</taxon>
        <taxon>Euthyneura</taxon>
        <taxon>Panpulmonata</taxon>
        <taxon>Sacoglossa</taxon>
        <taxon>Placobranchoidea</taxon>
        <taxon>Plakobranchidae</taxon>
        <taxon>Elysia</taxon>
    </lineage>
</organism>
<gene>
    <name evidence="3" type="ORF">ElyMa_005029400</name>
</gene>
<dbReference type="AlphaFoldDB" id="A0AAV4J968"/>
<dbReference type="InterPro" id="IPR013087">
    <property type="entry name" value="Znf_C2H2_type"/>
</dbReference>
<dbReference type="Pfam" id="PF00096">
    <property type="entry name" value="zf-C2H2"/>
    <property type="match status" value="2"/>
</dbReference>
<feature type="domain" description="C2H2-type" evidence="2">
    <location>
        <begin position="4"/>
        <end position="32"/>
    </location>
</feature>
<reference evidence="3 4" key="1">
    <citation type="journal article" date="2021" name="Elife">
        <title>Chloroplast acquisition without the gene transfer in kleptoplastic sea slugs, Plakobranchus ocellatus.</title>
        <authorList>
            <person name="Maeda T."/>
            <person name="Takahashi S."/>
            <person name="Yoshida T."/>
            <person name="Shimamura S."/>
            <person name="Takaki Y."/>
            <person name="Nagai Y."/>
            <person name="Toyoda A."/>
            <person name="Suzuki Y."/>
            <person name="Arimoto A."/>
            <person name="Ishii H."/>
            <person name="Satoh N."/>
            <person name="Nishiyama T."/>
            <person name="Hasebe M."/>
            <person name="Maruyama T."/>
            <person name="Minagawa J."/>
            <person name="Obokata J."/>
            <person name="Shigenobu S."/>
        </authorList>
    </citation>
    <scope>NUCLEOTIDE SEQUENCE [LARGE SCALE GENOMIC DNA]</scope>
</reference>